<organism evidence="1 2">
    <name type="scientific">Bacillus phage vB_BmeM-Goe8</name>
    <dbReference type="NCBI Taxonomy" id="2593638"/>
    <lineage>
        <taxon>Viruses</taxon>
        <taxon>Duplodnaviria</taxon>
        <taxon>Heunggongvirae</taxon>
        <taxon>Uroviricota</taxon>
        <taxon>Caudoviricetes</taxon>
        <taxon>Herelleviridae</taxon>
        <taxon>Bastillevirinae</taxon>
        <taxon>Goettingenvirus</taxon>
        <taxon>Goettingenvirus goe8</taxon>
    </lineage>
</organism>
<protein>
    <submittedName>
        <fullName evidence="1">Uncharacterized protein</fullName>
    </submittedName>
</protein>
<name>A0A516KMX7_9CAUD</name>
<keyword evidence="2" id="KW-1185">Reference proteome</keyword>
<evidence type="ECO:0000313" key="2">
    <source>
        <dbReference type="Proteomes" id="UP000317800"/>
    </source>
</evidence>
<dbReference type="Proteomes" id="UP000317800">
    <property type="component" value="Segment"/>
</dbReference>
<reference evidence="1 2" key="1">
    <citation type="submission" date="2019-06" db="EMBL/GenBank/DDBJ databases">
        <authorList>
            <person name="Hertel R."/>
        </authorList>
    </citation>
    <scope>NUCLEOTIDE SEQUENCE [LARGE SCALE GENOMIC DNA]</scope>
</reference>
<evidence type="ECO:0000313" key="1">
    <source>
        <dbReference type="EMBL" id="QDP42958.1"/>
    </source>
</evidence>
<dbReference type="EMBL" id="MN043729">
    <property type="protein sequence ID" value="QDP42958.1"/>
    <property type="molecule type" value="Genomic_DNA"/>
</dbReference>
<sequence>MSNLFERVQKMLDEYKQKVKKNPRHNIEFLADEFGHIGVYFNYISLKKYNRGEATFGSTERIGRSDFVVLVPVERIEKISDGNVVVHTRDWK</sequence>
<gene>
    <name evidence="1" type="ORF">Goe8_c01850</name>
</gene>
<accession>A0A516KMX7</accession>
<proteinExistence type="predicted"/>